<dbReference type="InterPro" id="IPR042213">
    <property type="entry name" value="NBD_C_sf"/>
</dbReference>
<gene>
    <name evidence="10" type="ORF">FB561_3167</name>
</gene>
<dbReference type="InterPro" id="IPR037051">
    <property type="entry name" value="4-carb_acid_sugar_kinase_N_sf"/>
</dbReference>
<dbReference type="InterPro" id="IPR010737">
    <property type="entry name" value="4-carb_acid_sugar_kinase_N"/>
</dbReference>
<dbReference type="EMBL" id="VIVK01000001">
    <property type="protein sequence ID" value="TWD82041.1"/>
    <property type="molecule type" value="Genomic_DNA"/>
</dbReference>
<evidence type="ECO:0000256" key="2">
    <source>
        <dbReference type="ARBA" id="ARBA00022679"/>
    </source>
</evidence>
<dbReference type="GO" id="GO:0005524">
    <property type="term" value="F:ATP binding"/>
    <property type="evidence" value="ECO:0007669"/>
    <property type="project" value="UniProtKB-KW"/>
</dbReference>
<dbReference type="SUPFAM" id="SSF142764">
    <property type="entry name" value="YgbK-like"/>
    <property type="match status" value="1"/>
</dbReference>
<keyword evidence="4" id="KW-0418">Kinase</keyword>
<organism evidence="10 11">
    <name type="scientific">Kribbella amoyensis</name>
    <dbReference type="NCBI Taxonomy" id="996641"/>
    <lineage>
        <taxon>Bacteria</taxon>
        <taxon>Bacillati</taxon>
        <taxon>Actinomycetota</taxon>
        <taxon>Actinomycetes</taxon>
        <taxon>Propionibacteriales</taxon>
        <taxon>Kribbellaceae</taxon>
        <taxon>Kribbella</taxon>
    </lineage>
</organism>
<dbReference type="AlphaFoldDB" id="A0A561BT78"/>
<evidence type="ECO:0000256" key="6">
    <source>
        <dbReference type="ARBA" id="ARBA00023277"/>
    </source>
</evidence>
<dbReference type="Pfam" id="PF07005">
    <property type="entry name" value="SBD_N"/>
    <property type="match status" value="1"/>
</dbReference>
<comment type="similarity">
    <text evidence="1">Belongs to the four-carbon acid sugar kinase family.</text>
</comment>
<evidence type="ECO:0000313" key="10">
    <source>
        <dbReference type="EMBL" id="TWD82041.1"/>
    </source>
</evidence>
<evidence type="ECO:0000256" key="3">
    <source>
        <dbReference type="ARBA" id="ARBA00022741"/>
    </source>
</evidence>
<evidence type="ECO:0000256" key="7">
    <source>
        <dbReference type="SAM" id="MobiDB-lite"/>
    </source>
</evidence>
<feature type="region of interest" description="Disordered" evidence="7">
    <location>
        <begin position="198"/>
        <end position="232"/>
    </location>
</feature>
<keyword evidence="6" id="KW-0119">Carbohydrate metabolism</keyword>
<feature type="domain" description="Four-carbon acid sugar kinase nucleotide binding" evidence="9">
    <location>
        <begin position="235"/>
        <end position="376"/>
    </location>
</feature>
<dbReference type="InterPro" id="IPR031475">
    <property type="entry name" value="NBD_C"/>
</dbReference>
<dbReference type="Gene3D" id="3.40.50.10840">
    <property type="entry name" value="Putative sugar-binding, N-terminal domain"/>
    <property type="match status" value="1"/>
</dbReference>
<dbReference type="Gene3D" id="3.40.980.20">
    <property type="entry name" value="Four-carbon acid sugar kinase, nucleotide binding domain"/>
    <property type="match status" value="1"/>
</dbReference>
<dbReference type="GO" id="GO:0016301">
    <property type="term" value="F:kinase activity"/>
    <property type="evidence" value="ECO:0007669"/>
    <property type="project" value="UniProtKB-KW"/>
</dbReference>
<reference evidence="10 11" key="1">
    <citation type="submission" date="2019-06" db="EMBL/GenBank/DDBJ databases">
        <title>Sequencing the genomes of 1000 actinobacteria strains.</title>
        <authorList>
            <person name="Klenk H.-P."/>
        </authorList>
    </citation>
    <scope>NUCLEOTIDE SEQUENCE [LARGE SCALE GENOMIC DNA]</scope>
    <source>
        <strain evidence="10 11">DSM 24683</strain>
    </source>
</reference>
<dbReference type="Pfam" id="PF17042">
    <property type="entry name" value="NBD_C"/>
    <property type="match status" value="1"/>
</dbReference>
<keyword evidence="2" id="KW-0808">Transferase</keyword>
<dbReference type="OrthoDB" id="9778478at2"/>
<evidence type="ECO:0000256" key="5">
    <source>
        <dbReference type="ARBA" id="ARBA00022840"/>
    </source>
</evidence>
<proteinExistence type="inferred from homology"/>
<accession>A0A561BT78</accession>
<keyword evidence="11" id="KW-1185">Reference proteome</keyword>
<protein>
    <submittedName>
        <fullName evidence="10">Uncharacterized protein YgbK (DUF1537 family)</fullName>
    </submittedName>
</protein>
<evidence type="ECO:0000256" key="4">
    <source>
        <dbReference type="ARBA" id="ARBA00022777"/>
    </source>
</evidence>
<sequence>MTGLRVHADDLSGAAEVAALLGATALRLSGPGPRGDGLTVLDLDTRVLPEAAAEARAREALTVDGEVFLTKIDSLLRGNVAAHVRALDPARHPVVFAPALPAAGRTVADGVALVNGRPLSALPAWASGPAPASIADALGNLPVRLAGPTTVTRDVVEPGAVTVYDTATDEDLDHLIEATWDIPGIRYVGAGGLAAALARHRTTTQPESTRPGGASRSAGAEPAHQSADEAPRPVLFVVGTTEPTALDQLDQLASSVDTTHVTIPTDDLAPTPYVDAVAASLRARRGTTLRVTGSGVAGDTVAATLAAVTAEVVASGIEQPDLVLTGGHTARVVLDALGISRLTVLGEVHHGAVLLAAPDGRRIVTRPGSFGDRTSFAAIHAALRSPLSRKVPAS</sequence>
<evidence type="ECO:0000259" key="8">
    <source>
        <dbReference type="Pfam" id="PF07005"/>
    </source>
</evidence>
<evidence type="ECO:0000256" key="1">
    <source>
        <dbReference type="ARBA" id="ARBA00005715"/>
    </source>
</evidence>
<evidence type="ECO:0000259" key="9">
    <source>
        <dbReference type="Pfam" id="PF17042"/>
    </source>
</evidence>
<dbReference type="RefSeq" id="WP_145807354.1">
    <property type="nucleotide sequence ID" value="NZ_VIVK01000001.1"/>
</dbReference>
<feature type="domain" description="Four-carbon acid sugar kinase N-terminal" evidence="8">
    <location>
        <begin position="6"/>
        <end position="197"/>
    </location>
</feature>
<name>A0A561BT78_9ACTN</name>
<keyword evidence="5" id="KW-0067">ATP-binding</keyword>
<comment type="caution">
    <text evidence="10">The sequence shown here is derived from an EMBL/GenBank/DDBJ whole genome shotgun (WGS) entry which is preliminary data.</text>
</comment>
<evidence type="ECO:0000313" key="11">
    <source>
        <dbReference type="Proteomes" id="UP000318380"/>
    </source>
</evidence>
<keyword evidence="3" id="KW-0547">Nucleotide-binding</keyword>
<dbReference type="Proteomes" id="UP000318380">
    <property type="component" value="Unassembled WGS sequence"/>
</dbReference>